<dbReference type="Gene3D" id="2.30.110.40">
    <property type="entry name" value="Phage tail tube protein"/>
    <property type="match status" value="1"/>
</dbReference>
<accession>A0ABX1XIS5</accession>
<evidence type="ECO:0000313" key="1">
    <source>
        <dbReference type="EMBL" id="NOU68388.1"/>
    </source>
</evidence>
<protein>
    <submittedName>
        <fullName evidence="1">Phage portal protein</fullName>
    </submittedName>
</protein>
<keyword evidence="2" id="KW-1185">Reference proteome</keyword>
<comment type="caution">
    <text evidence="1">The sequence shown here is derived from an EMBL/GenBank/DDBJ whole genome shotgun (WGS) entry which is preliminary data.</text>
</comment>
<proteinExistence type="predicted"/>
<dbReference type="RefSeq" id="WP_171635703.1">
    <property type="nucleotide sequence ID" value="NZ_WHNY01000075.1"/>
</dbReference>
<dbReference type="InterPro" id="IPR018989">
    <property type="entry name" value="DUF2001"/>
</dbReference>
<dbReference type="EMBL" id="WHNY01000075">
    <property type="protein sequence ID" value="NOU68388.1"/>
    <property type="molecule type" value="Genomic_DNA"/>
</dbReference>
<evidence type="ECO:0000313" key="2">
    <source>
        <dbReference type="Proteomes" id="UP000653578"/>
    </source>
</evidence>
<dbReference type="InterPro" id="IPR038628">
    <property type="entry name" value="XkdM-like_sf"/>
</dbReference>
<sequence>MTFLQAKDTISGQSARAYSTINGKVEEMFYAKKLEGKVKKNKKEIKTLGKNGTQNKANGFTGTGTMTIYYTTSLFRQLMLEYTKLGRDTYFDIQVTNEDPSSTIGPQTTILKNVNLDEITVAAFDVDSEVLEEEVSFTFDDWDMPNAFAAPTLG</sequence>
<dbReference type="SUPFAM" id="SSF69279">
    <property type="entry name" value="Phage tail proteins"/>
    <property type="match status" value="1"/>
</dbReference>
<name>A0ABX1XIS5_9BACL</name>
<dbReference type="Proteomes" id="UP000653578">
    <property type="component" value="Unassembled WGS sequence"/>
</dbReference>
<organism evidence="1 2">
    <name type="scientific">Paenibacillus plantarum</name>
    <dbReference type="NCBI Taxonomy" id="2654975"/>
    <lineage>
        <taxon>Bacteria</taxon>
        <taxon>Bacillati</taxon>
        <taxon>Bacillota</taxon>
        <taxon>Bacilli</taxon>
        <taxon>Bacillales</taxon>
        <taxon>Paenibacillaceae</taxon>
        <taxon>Paenibacillus</taxon>
    </lineage>
</organism>
<gene>
    <name evidence="1" type="ORF">GC096_30640</name>
</gene>
<dbReference type="Pfam" id="PF09393">
    <property type="entry name" value="DUF2001"/>
    <property type="match status" value="1"/>
</dbReference>
<reference evidence="1 2" key="1">
    <citation type="submission" date="2019-10" db="EMBL/GenBank/DDBJ databases">
        <title>Description of Paenibacillus humi sp. nov.</title>
        <authorList>
            <person name="Carlier A."/>
            <person name="Qi S."/>
        </authorList>
    </citation>
    <scope>NUCLEOTIDE SEQUENCE [LARGE SCALE GENOMIC DNA]</scope>
    <source>
        <strain evidence="1 2">LMG 31461</strain>
    </source>
</reference>